<dbReference type="Proteomes" id="UP000828390">
    <property type="component" value="Unassembled WGS sequence"/>
</dbReference>
<name>A0A9D4IXV2_DREPO</name>
<accession>A0A9D4IXV2</accession>
<reference evidence="1" key="1">
    <citation type="journal article" date="2019" name="bioRxiv">
        <title>The Genome of the Zebra Mussel, Dreissena polymorpha: A Resource for Invasive Species Research.</title>
        <authorList>
            <person name="McCartney M.A."/>
            <person name="Auch B."/>
            <person name="Kono T."/>
            <person name="Mallez S."/>
            <person name="Zhang Y."/>
            <person name="Obille A."/>
            <person name="Becker A."/>
            <person name="Abrahante J.E."/>
            <person name="Garbe J."/>
            <person name="Badalamenti J.P."/>
            <person name="Herman A."/>
            <person name="Mangelson H."/>
            <person name="Liachko I."/>
            <person name="Sullivan S."/>
            <person name="Sone E.D."/>
            <person name="Koren S."/>
            <person name="Silverstein K.A.T."/>
            <person name="Beckman K.B."/>
            <person name="Gohl D.M."/>
        </authorList>
    </citation>
    <scope>NUCLEOTIDE SEQUENCE</scope>
    <source>
        <strain evidence="1">Duluth1</strain>
        <tissue evidence="1">Whole animal</tissue>
    </source>
</reference>
<evidence type="ECO:0000313" key="2">
    <source>
        <dbReference type="Proteomes" id="UP000828390"/>
    </source>
</evidence>
<keyword evidence="2" id="KW-1185">Reference proteome</keyword>
<protein>
    <submittedName>
        <fullName evidence="1">Uncharacterized protein</fullName>
    </submittedName>
</protein>
<comment type="caution">
    <text evidence="1">The sequence shown here is derived from an EMBL/GenBank/DDBJ whole genome shotgun (WGS) entry which is preliminary data.</text>
</comment>
<proteinExistence type="predicted"/>
<gene>
    <name evidence="1" type="ORF">DPMN_166717</name>
</gene>
<evidence type="ECO:0000313" key="1">
    <source>
        <dbReference type="EMBL" id="KAH3788572.1"/>
    </source>
</evidence>
<dbReference type="AlphaFoldDB" id="A0A9D4IXV2"/>
<organism evidence="1 2">
    <name type="scientific">Dreissena polymorpha</name>
    <name type="common">Zebra mussel</name>
    <name type="synonym">Mytilus polymorpha</name>
    <dbReference type="NCBI Taxonomy" id="45954"/>
    <lineage>
        <taxon>Eukaryota</taxon>
        <taxon>Metazoa</taxon>
        <taxon>Spiralia</taxon>
        <taxon>Lophotrochozoa</taxon>
        <taxon>Mollusca</taxon>
        <taxon>Bivalvia</taxon>
        <taxon>Autobranchia</taxon>
        <taxon>Heteroconchia</taxon>
        <taxon>Euheterodonta</taxon>
        <taxon>Imparidentia</taxon>
        <taxon>Neoheterodontei</taxon>
        <taxon>Myida</taxon>
        <taxon>Dreissenoidea</taxon>
        <taxon>Dreissenidae</taxon>
        <taxon>Dreissena</taxon>
    </lineage>
</organism>
<sequence>MLKAMAKDAGFPEHKRITNHSVRKFLVQKLSNANIPPTEIMALQATKMSSALPIIPPYMLNSSKSVPTVLPSQVNATSQQLPLVHIRALKLWPKCSLDNHCLPLNKLILIIAPPSHFTSKCLSLVRTTSPSIITTGNR</sequence>
<dbReference type="EMBL" id="JAIWYP010000008">
    <property type="protein sequence ID" value="KAH3788572.1"/>
    <property type="molecule type" value="Genomic_DNA"/>
</dbReference>
<reference evidence="1" key="2">
    <citation type="submission" date="2020-11" db="EMBL/GenBank/DDBJ databases">
        <authorList>
            <person name="McCartney M.A."/>
            <person name="Auch B."/>
            <person name="Kono T."/>
            <person name="Mallez S."/>
            <person name="Becker A."/>
            <person name="Gohl D.M."/>
            <person name="Silverstein K.A.T."/>
            <person name="Koren S."/>
            <person name="Bechman K.B."/>
            <person name="Herman A."/>
            <person name="Abrahante J.E."/>
            <person name="Garbe J."/>
        </authorList>
    </citation>
    <scope>NUCLEOTIDE SEQUENCE</scope>
    <source>
        <strain evidence="1">Duluth1</strain>
        <tissue evidence="1">Whole animal</tissue>
    </source>
</reference>